<dbReference type="Proteomes" id="UP000546200">
    <property type="component" value="Unassembled WGS sequence"/>
</dbReference>
<reference evidence="2 3" key="1">
    <citation type="submission" date="2020-08" db="EMBL/GenBank/DDBJ databases">
        <title>Genomic Encyclopedia of Type Strains, Phase IV (KMG-IV): sequencing the most valuable type-strain genomes for metagenomic binning, comparative biology and taxonomic classification.</title>
        <authorList>
            <person name="Goeker M."/>
        </authorList>
    </citation>
    <scope>NUCLEOTIDE SEQUENCE [LARGE SCALE GENOMIC DNA]</scope>
    <source>
        <strain evidence="2 3">DSM 100044</strain>
    </source>
</reference>
<dbReference type="AlphaFoldDB" id="A0A7W9BE14"/>
<dbReference type="EMBL" id="JACIJK010000006">
    <property type="protein sequence ID" value="MBB5715396.1"/>
    <property type="molecule type" value="Genomic_DNA"/>
</dbReference>
<dbReference type="InterPro" id="IPR027417">
    <property type="entry name" value="P-loop_NTPase"/>
</dbReference>
<dbReference type="InterPro" id="IPR049945">
    <property type="entry name" value="AAA_22"/>
</dbReference>
<dbReference type="RefSeq" id="WP_184057677.1">
    <property type="nucleotide sequence ID" value="NZ_JACIJK010000006.1"/>
</dbReference>
<dbReference type="SUPFAM" id="SSF52540">
    <property type="entry name" value="P-loop containing nucleoside triphosphate hydrolases"/>
    <property type="match status" value="1"/>
</dbReference>
<evidence type="ECO:0000259" key="1">
    <source>
        <dbReference type="SMART" id="SM00382"/>
    </source>
</evidence>
<evidence type="ECO:0000313" key="3">
    <source>
        <dbReference type="Proteomes" id="UP000546200"/>
    </source>
</evidence>
<organism evidence="2 3">
    <name type="scientific">Sphingomonas aerophila</name>
    <dbReference type="NCBI Taxonomy" id="1344948"/>
    <lineage>
        <taxon>Bacteria</taxon>
        <taxon>Pseudomonadati</taxon>
        <taxon>Pseudomonadota</taxon>
        <taxon>Alphaproteobacteria</taxon>
        <taxon>Sphingomonadales</taxon>
        <taxon>Sphingomonadaceae</taxon>
        <taxon>Sphingomonas</taxon>
    </lineage>
</organism>
<name>A0A7W9BE14_9SPHN</name>
<accession>A0A7W9BE14</accession>
<dbReference type="Pfam" id="PF13401">
    <property type="entry name" value="AAA_22"/>
    <property type="match status" value="1"/>
</dbReference>
<gene>
    <name evidence="2" type="ORF">FHS94_002242</name>
</gene>
<dbReference type="Gene3D" id="3.40.50.300">
    <property type="entry name" value="P-loop containing nucleotide triphosphate hydrolases"/>
    <property type="match status" value="1"/>
</dbReference>
<sequence length="348" mass="37773">MFEDHFGLTGRPFQLTPDPAFWFETATHRKAMAYLGFGLQQGEGFVVITGEIGAGKTTLMGHLLASIDPTSLNAIRMVSTALEADDLLRIVAVQLGVQPRGLAKAELLLAIERGLHSVARTGRRTLLVVDEAQALSVSAVEELRMLSNFQAGGRAMLQVVLLGQPEFRDRLHGESHLEQLRQRVIAIHHLEPMGLEEVDAYMAHRLLRVGWKGKPDFTADAFAAFHRASGGVPRQLNSIANRVMLHAALSGSDLINADAVEAVVADMRADLPVPSAKHAPKAVTAAAELVSSANAPVAPAIDHETAARLIELETRIEEQDLALRRVLNMLVEWVEGEDARPTLTNRAA</sequence>
<dbReference type="InterPro" id="IPR003593">
    <property type="entry name" value="AAA+_ATPase"/>
</dbReference>
<comment type="caution">
    <text evidence="2">The sequence shown here is derived from an EMBL/GenBank/DDBJ whole genome shotgun (WGS) entry which is preliminary data.</text>
</comment>
<keyword evidence="3" id="KW-1185">Reference proteome</keyword>
<dbReference type="PANTHER" id="PTHR35894:SF5">
    <property type="entry name" value="MU-LIKE PROPHAGE FLUMU DNA TRANSPOSITION PROTEIN B"/>
    <property type="match status" value="1"/>
</dbReference>
<protein>
    <submittedName>
        <fullName evidence="2">Putative secretion ATPase (PEP-CTERM system associated)</fullName>
    </submittedName>
</protein>
<dbReference type="InterPro" id="IPR052026">
    <property type="entry name" value="ExeA_AAA_ATPase_DNA-bind"/>
</dbReference>
<dbReference type="PANTHER" id="PTHR35894">
    <property type="entry name" value="GENERAL SECRETION PATHWAY PROTEIN A-RELATED"/>
    <property type="match status" value="1"/>
</dbReference>
<feature type="domain" description="AAA+ ATPase" evidence="1">
    <location>
        <begin position="42"/>
        <end position="216"/>
    </location>
</feature>
<evidence type="ECO:0000313" key="2">
    <source>
        <dbReference type="EMBL" id="MBB5715396.1"/>
    </source>
</evidence>
<dbReference type="GO" id="GO:0016887">
    <property type="term" value="F:ATP hydrolysis activity"/>
    <property type="evidence" value="ECO:0007669"/>
    <property type="project" value="InterPro"/>
</dbReference>
<dbReference type="SMART" id="SM00382">
    <property type="entry name" value="AAA"/>
    <property type="match status" value="1"/>
</dbReference>
<proteinExistence type="predicted"/>